<organism evidence="2 3">
    <name type="scientific">Nitrosospira multiformis</name>
    <dbReference type="NCBI Taxonomy" id="1231"/>
    <lineage>
        <taxon>Bacteria</taxon>
        <taxon>Pseudomonadati</taxon>
        <taxon>Pseudomonadota</taxon>
        <taxon>Betaproteobacteria</taxon>
        <taxon>Nitrosomonadales</taxon>
        <taxon>Nitrosomonadaceae</taxon>
        <taxon>Nitrosospira</taxon>
    </lineage>
</organism>
<dbReference type="RefSeq" id="WP_074743870.1">
    <property type="nucleotide sequence ID" value="NZ_FOCT01000001.1"/>
</dbReference>
<dbReference type="InterPro" id="IPR029058">
    <property type="entry name" value="AB_hydrolase_fold"/>
</dbReference>
<sequence>MSAIKGFSEELFTADGHTFPIFRKGGGYGVILLHELPGLTSETVEFAEWLADRGFHVVMPLLFGRPLQSVTLGLLKAPFVCIRKEFNTLAAGKSSTITLPLRTLCRKIHMECGGPGVGAIGMCYTGGFVLAMMLEASLLAPVAAQPSLPLCRPEGLDVEPEALSFASGRRDTMSLLGLRFEGDALCPASRFKRLEASLQPAAESPVPRFHSVTVPGKAHSTLTLDYPTALKGGIDTREVVLQHLRKQLLDPPSPDIPLNRPDNCRKRYEHDI</sequence>
<dbReference type="Proteomes" id="UP000183898">
    <property type="component" value="Unassembled WGS sequence"/>
</dbReference>
<dbReference type="AlphaFoldDB" id="A0A1H8BXX6"/>
<gene>
    <name evidence="2" type="ORF">SAMN05216404_101391</name>
</gene>
<evidence type="ECO:0000313" key="3">
    <source>
        <dbReference type="Proteomes" id="UP000183898"/>
    </source>
</evidence>
<feature type="domain" description="Dienelactone hydrolase" evidence="1">
    <location>
        <begin position="29"/>
        <end position="136"/>
    </location>
</feature>
<name>A0A1H8BXX6_9PROT</name>
<dbReference type="InterPro" id="IPR002925">
    <property type="entry name" value="Dienelactn_hydro"/>
</dbReference>
<evidence type="ECO:0000313" key="2">
    <source>
        <dbReference type="EMBL" id="SEM87771.1"/>
    </source>
</evidence>
<dbReference type="SUPFAM" id="SSF53474">
    <property type="entry name" value="alpha/beta-Hydrolases"/>
    <property type="match status" value="1"/>
</dbReference>
<proteinExistence type="predicted"/>
<keyword evidence="2" id="KW-0378">Hydrolase</keyword>
<reference evidence="2 3" key="1">
    <citation type="submission" date="2016-10" db="EMBL/GenBank/DDBJ databases">
        <authorList>
            <person name="de Groot N.N."/>
        </authorList>
    </citation>
    <scope>NUCLEOTIDE SEQUENCE [LARGE SCALE GENOMIC DNA]</scope>
    <source>
        <strain evidence="2 3">Nl18</strain>
    </source>
</reference>
<dbReference type="EMBL" id="FOCT01000001">
    <property type="protein sequence ID" value="SEM87771.1"/>
    <property type="molecule type" value="Genomic_DNA"/>
</dbReference>
<protein>
    <submittedName>
        <fullName evidence="2">Dienelactone hydrolase</fullName>
    </submittedName>
</protein>
<dbReference type="Pfam" id="PF01738">
    <property type="entry name" value="DLH"/>
    <property type="match status" value="1"/>
</dbReference>
<dbReference type="GO" id="GO:0016787">
    <property type="term" value="F:hydrolase activity"/>
    <property type="evidence" value="ECO:0007669"/>
    <property type="project" value="UniProtKB-KW"/>
</dbReference>
<evidence type="ECO:0000259" key="1">
    <source>
        <dbReference type="Pfam" id="PF01738"/>
    </source>
</evidence>
<dbReference type="Gene3D" id="3.40.50.1820">
    <property type="entry name" value="alpha/beta hydrolase"/>
    <property type="match status" value="1"/>
</dbReference>
<accession>A0A1H8BXX6</accession>